<organism evidence="9 10">
    <name type="scientific">Corynespora cassiicola Philippines</name>
    <dbReference type="NCBI Taxonomy" id="1448308"/>
    <lineage>
        <taxon>Eukaryota</taxon>
        <taxon>Fungi</taxon>
        <taxon>Dikarya</taxon>
        <taxon>Ascomycota</taxon>
        <taxon>Pezizomycotina</taxon>
        <taxon>Dothideomycetes</taxon>
        <taxon>Pleosporomycetidae</taxon>
        <taxon>Pleosporales</taxon>
        <taxon>Corynesporascaceae</taxon>
        <taxon>Corynespora</taxon>
    </lineage>
</organism>
<feature type="domain" description="Xylanolytic transcriptional activator regulatory" evidence="8">
    <location>
        <begin position="222"/>
        <end position="297"/>
    </location>
</feature>
<evidence type="ECO:0000313" key="9">
    <source>
        <dbReference type="EMBL" id="PSN73778.1"/>
    </source>
</evidence>
<evidence type="ECO:0000256" key="3">
    <source>
        <dbReference type="ARBA" id="ARBA00023125"/>
    </source>
</evidence>
<evidence type="ECO:0000256" key="4">
    <source>
        <dbReference type="ARBA" id="ARBA00023163"/>
    </source>
</evidence>
<dbReference type="Proteomes" id="UP000240883">
    <property type="component" value="Unassembled WGS sequence"/>
</dbReference>
<dbReference type="PANTHER" id="PTHR47540:SF3">
    <property type="entry name" value="ZN(II)2CYS6 TRANSCRIPTION FACTOR (EUROFUNG)"/>
    <property type="match status" value="1"/>
</dbReference>
<feature type="transmembrane region" description="Helical" evidence="7">
    <location>
        <begin position="461"/>
        <end position="479"/>
    </location>
</feature>
<dbReference type="OrthoDB" id="2579025at2759"/>
<keyword evidence="3" id="KW-0238">DNA-binding</keyword>
<dbReference type="AlphaFoldDB" id="A0A2T2P8T3"/>
<evidence type="ECO:0000256" key="1">
    <source>
        <dbReference type="ARBA" id="ARBA00004123"/>
    </source>
</evidence>
<evidence type="ECO:0000259" key="8">
    <source>
        <dbReference type="SMART" id="SM00906"/>
    </source>
</evidence>
<keyword evidence="7" id="KW-0812">Transmembrane</keyword>
<dbReference type="GO" id="GO:0043565">
    <property type="term" value="F:sequence-specific DNA binding"/>
    <property type="evidence" value="ECO:0007669"/>
    <property type="project" value="TreeGrafter"/>
</dbReference>
<evidence type="ECO:0000313" key="10">
    <source>
        <dbReference type="Proteomes" id="UP000240883"/>
    </source>
</evidence>
<feature type="region of interest" description="Disordered" evidence="6">
    <location>
        <begin position="1"/>
        <end position="38"/>
    </location>
</feature>
<evidence type="ECO:0000256" key="7">
    <source>
        <dbReference type="SAM" id="Phobius"/>
    </source>
</evidence>
<dbReference type="GO" id="GO:0045944">
    <property type="term" value="P:positive regulation of transcription by RNA polymerase II"/>
    <property type="evidence" value="ECO:0007669"/>
    <property type="project" value="TreeGrafter"/>
</dbReference>
<keyword evidence="10" id="KW-1185">Reference proteome</keyword>
<name>A0A2T2P8T3_CORCC</name>
<keyword evidence="7" id="KW-1133">Transmembrane helix</keyword>
<proteinExistence type="predicted"/>
<keyword evidence="2" id="KW-0805">Transcription regulation</keyword>
<keyword evidence="4" id="KW-0804">Transcription</keyword>
<keyword evidence="7" id="KW-0472">Membrane</keyword>
<evidence type="ECO:0000256" key="2">
    <source>
        <dbReference type="ARBA" id="ARBA00023015"/>
    </source>
</evidence>
<feature type="compositionally biased region" description="Polar residues" evidence="6">
    <location>
        <begin position="25"/>
        <end position="36"/>
    </location>
</feature>
<dbReference type="GO" id="GO:0008270">
    <property type="term" value="F:zinc ion binding"/>
    <property type="evidence" value="ECO:0007669"/>
    <property type="project" value="InterPro"/>
</dbReference>
<accession>A0A2T2P8T3</accession>
<evidence type="ECO:0000256" key="6">
    <source>
        <dbReference type="SAM" id="MobiDB-lite"/>
    </source>
</evidence>
<dbReference type="SMART" id="SM00906">
    <property type="entry name" value="Fungal_trans"/>
    <property type="match status" value="1"/>
</dbReference>
<comment type="subcellular location">
    <subcellularLocation>
        <location evidence="1">Nucleus</location>
    </subcellularLocation>
</comment>
<reference evidence="9 10" key="1">
    <citation type="journal article" date="2018" name="Front. Microbiol.">
        <title>Genome-Wide Analysis of Corynespora cassiicola Leaf Fall Disease Putative Effectors.</title>
        <authorList>
            <person name="Lopez D."/>
            <person name="Ribeiro S."/>
            <person name="Label P."/>
            <person name="Fumanal B."/>
            <person name="Venisse J.S."/>
            <person name="Kohler A."/>
            <person name="de Oliveira R.R."/>
            <person name="Labutti K."/>
            <person name="Lipzen A."/>
            <person name="Lail K."/>
            <person name="Bauer D."/>
            <person name="Ohm R.A."/>
            <person name="Barry K.W."/>
            <person name="Spatafora J."/>
            <person name="Grigoriev I.V."/>
            <person name="Martin F.M."/>
            <person name="Pujade-Renaud V."/>
        </authorList>
    </citation>
    <scope>NUCLEOTIDE SEQUENCE [LARGE SCALE GENOMIC DNA]</scope>
    <source>
        <strain evidence="9 10">Philippines</strain>
    </source>
</reference>
<protein>
    <recommendedName>
        <fullName evidence="8">Xylanolytic transcriptional activator regulatory domain-containing protein</fullName>
    </recommendedName>
</protein>
<keyword evidence="5" id="KW-0539">Nucleus</keyword>
<dbReference type="CDD" id="cd12148">
    <property type="entry name" value="fungal_TF_MHR"/>
    <property type="match status" value="1"/>
</dbReference>
<dbReference type="PANTHER" id="PTHR47540">
    <property type="entry name" value="THIAMINE REPRESSIBLE GENES REGULATORY PROTEIN THI5"/>
    <property type="match status" value="1"/>
</dbReference>
<dbReference type="GO" id="GO:0005634">
    <property type="term" value="C:nucleus"/>
    <property type="evidence" value="ECO:0007669"/>
    <property type="project" value="UniProtKB-SubCell"/>
</dbReference>
<dbReference type="Pfam" id="PF04082">
    <property type="entry name" value="Fungal_trans"/>
    <property type="match status" value="1"/>
</dbReference>
<evidence type="ECO:0000256" key="5">
    <source>
        <dbReference type="ARBA" id="ARBA00023242"/>
    </source>
</evidence>
<dbReference type="InterPro" id="IPR007219">
    <property type="entry name" value="XnlR_reg_dom"/>
</dbReference>
<dbReference type="GO" id="GO:0006351">
    <property type="term" value="P:DNA-templated transcription"/>
    <property type="evidence" value="ECO:0007669"/>
    <property type="project" value="InterPro"/>
</dbReference>
<gene>
    <name evidence="9" type="ORF">BS50DRAFT_597236</name>
</gene>
<sequence>MTVTTPTDLGSLPPGPSATAGEPVSRTSPEPTQTDVQGYYVGPSSGISFLSRIQKRFDETVSFPPGLSVFNFGDAPMPHGEAFSNSAETVQSYLDPTFFLLLDRQETTRLVQRYFDFAVPVDRFLHRPTIERRLDEFYETQGIMHDNDTAHSETAVLFMVFAIAQEHMVAKLPPSGVNKSVRYFRAANHQLSIEQGAVRLASVQARLCQCLWLLSQSRINHCWSLFGTVARLALALGLHRNRNARSDSVSRVEIECRRRTFWSAYSLDNYLSAALGRPRTFHDGDIDQELPSCVDDDDIDSMGNSMPSPMRGLSVTSGPVAYAKLSRILSGVLMDVYSIRPMTVTQRFAHTAKYMQRLRSWRSDMSNFLDQDVSNAAPLILIYQRQRNVLNLAYWHTVILTNRPLLLTNFARLNSSTRPWQAEQNERRAQLDESATECLAAAMEIVSIVDSLVRAKQLFRAFWFTPYFAFSACVILYVYTIQRSKEQEEVYRPYFTAAERCQQQVVDIADEGTLTSRYCLVLEELRAEAARQTNRAQAFHQATQTQGQSSIDMGAEDFDPLASNAEGMAQSEFNIAPPDLAVMGSFDDLYVSPSGSLEDLTGWDQFDSMVVSGFNGLYPFMSSNIA</sequence>
<dbReference type="EMBL" id="KZ678129">
    <property type="protein sequence ID" value="PSN73778.1"/>
    <property type="molecule type" value="Genomic_DNA"/>
</dbReference>
<dbReference type="STRING" id="1448308.A0A2T2P8T3"/>
<dbReference type="InterPro" id="IPR051711">
    <property type="entry name" value="Stress_Response_Reg"/>
</dbReference>